<dbReference type="EMBL" id="JACHMN010000002">
    <property type="protein sequence ID" value="MBB5871200.1"/>
    <property type="molecule type" value="Genomic_DNA"/>
</dbReference>
<dbReference type="Pfam" id="PF04542">
    <property type="entry name" value="Sigma70_r2"/>
    <property type="match status" value="1"/>
</dbReference>
<dbReference type="InterPro" id="IPR013324">
    <property type="entry name" value="RNA_pol_sigma_r3/r4-like"/>
</dbReference>
<evidence type="ECO:0000256" key="4">
    <source>
        <dbReference type="ARBA" id="ARBA00023125"/>
    </source>
</evidence>
<feature type="domain" description="RNA polymerase sigma factor 70 region 4 type 2" evidence="7">
    <location>
        <begin position="113"/>
        <end position="161"/>
    </location>
</feature>
<dbReference type="InterPro" id="IPR036388">
    <property type="entry name" value="WH-like_DNA-bd_sf"/>
</dbReference>
<dbReference type="Gene3D" id="1.10.10.10">
    <property type="entry name" value="Winged helix-like DNA-binding domain superfamily/Winged helix DNA-binding domain"/>
    <property type="match status" value="1"/>
</dbReference>
<dbReference type="Proteomes" id="UP000587527">
    <property type="component" value="Unassembled WGS sequence"/>
</dbReference>
<dbReference type="RefSeq" id="WP_312875312.1">
    <property type="nucleotide sequence ID" value="NZ_JACHMN010000002.1"/>
</dbReference>
<evidence type="ECO:0000256" key="2">
    <source>
        <dbReference type="ARBA" id="ARBA00023015"/>
    </source>
</evidence>
<dbReference type="InterPro" id="IPR007627">
    <property type="entry name" value="RNA_pol_sigma70_r2"/>
</dbReference>
<reference evidence="8 9" key="1">
    <citation type="submission" date="2020-08" db="EMBL/GenBank/DDBJ databases">
        <title>Sequencing the genomes of 1000 actinobacteria strains.</title>
        <authorList>
            <person name="Klenk H.-P."/>
        </authorList>
    </citation>
    <scope>NUCLEOTIDE SEQUENCE [LARGE SCALE GENOMIC DNA]</scope>
    <source>
        <strain evidence="8 9">DSM 45362</strain>
    </source>
</reference>
<keyword evidence="9" id="KW-1185">Reference proteome</keyword>
<evidence type="ECO:0000313" key="8">
    <source>
        <dbReference type="EMBL" id="MBB5871200.1"/>
    </source>
</evidence>
<keyword evidence="5" id="KW-0804">Transcription</keyword>
<dbReference type="InterPro" id="IPR013325">
    <property type="entry name" value="RNA_pol_sigma_r2"/>
</dbReference>
<dbReference type="Pfam" id="PF08281">
    <property type="entry name" value="Sigma70_r4_2"/>
    <property type="match status" value="1"/>
</dbReference>
<keyword evidence="4" id="KW-0238">DNA-binding</keyword>
<evidence type="ECO:0000259" key="6">
    <source>
        <dbReference type="Pfam" id="PF04542"/>
    </source>
</evidence>
<evidence type="ECO:0000256" key="1">
    <source>
        <dbReference type="ARBA" id="ARBA00010641"/>
    </source>
</evidence>
<dbReference type="AlphaFoldDB" id="A0A841BWU4"/>
<dbReference type="SUPFAM" id="SSF88946">
    <property type="entry name" value="Sigma2 domain of RNA polymerase sigma factors"/>
    <property type="match status" value="1"/>
</dbReference>
<organism evidence="8 9">
    <name type="scientific">Allocatelliglobosispora scoriae</name>
    <dbReference type="NCBI Taxonomy" id="643052"/>
    <lineage>
        <taxon>Bacteria</taxon>
        <taxon>Bacillati</taxon>
        <taxon>Actinomycetota</taxon>
        <taxon>Actinomycetes</taxon>
        <taxon>Micromonosporales</taxon>
        <taxon>Micromonosporaceae</taxon>
        <taxon>Allocatelliglobosispora</taxon>
    </lineage>
</organism>
<dbReference type="PANTHER" id="PTHR43133:SF8">
    <property type="entry name" value="RNA POLYMERASE SIGMA FACTOR HI_1459-RELATED"/>
    <property type="match status" value="1"/>
</dbReference>
<dbReference type="Gene3D" id="1.10.1740.10">
    <property type="match status" value="1"/>
</dbReference>
<name>A0A841BWU4_9ACTN</name>
<dbReference type="NCBIfam" id="TIGR02937">
    <property type="entry name" value="sigma70-ECF"/>
    <property type="match status" value="1"/>
</dbReference>
<feature type="domain" description="RNA polymerase sigma-70 region 2" evidence="6">
    <location>
        <begin position="15"/>
        <end position="81"/>
    </location>
</feature>
<sequence length="172" mass="18993">MTAQRVDLADLGEVFDAYSRPLLRYATQRVGPNLAEDVVAETFLIAHERRQSYDPAKGEPLPWLYGIATNVLRKHLRVEKRALRAIAGQVEAENLDQRAADRIDAERSMRRAASILAGLPRRQRDVLLLFAVAELEYAEIAAALGIPLGSVQSALHRARTKVRAAIVSGGSR</sequence>
<dbReference type="GO" id="GO:0003677">
    <property type="term" value="F:DNA binding"/>
    <property type="evidence" value="ECO:0007669"/>
    <property type="project" value="UniProtKB-KW"/>
</dbReference>
<evidence type="ECO:0000313" key="9">
    <source>
        <dbReference type="Proteomes" id="UP000587527"/>
    </source>
</evidence>
<proteinExistence type="inferred from homology"/>
<dbReference type="InterPro" id="IPR039425">
    <property type="entry name" value="RNA_pol_sigma-70-like"/>
</dbReference>
<dbReference type="GO" id="GO:0016987">
    <property type="term" value="F:sigma factor activity"/>
    <property type="evidence" value="ECO:0007669"/>
    <property type="project" value="UniProtKB-KW"/>
</dbReference>
<dbReference type="PANTHER" id="PTHR43133">
    <property type="entry name" value="RNA POLYMERASE ECF-TYPE SIGMA FACTO"/>
    <property type="match status" value="1"/>
</dbReference>
<comment type="similarity">
    <text evidence="1">Belongs to the sigma-70 factor family. ECF subfamily.</text>
</comment>
<evidence type="ECO:0000256" key="5">
    <source>
        <dbReference type="ARBA" id="ARBA00023163"/>
    </source>
</evidence>
<dbReference type="InterPro" id="IPR014284">
    <property type="entry name" value="RNA_pol_sigma-70_dom"/>
</dbReference>
<dbReference type="SUPFAM" id="SSF88659">
    <property type="entry name" value="Sigma3 and sigma4 domains of RNA polymerase sigma factors"/>
    <property type="match status" value="1"/>
</dbReference>
<evidence type="ECO:0000256" key="3">
    <source>
        <dbReference type="ARBA" id="ARBA00023082"/>
    </source>
</evidence>
<protein>
    <submittedName>
        <fullName evidence="8">RNA polymerase sigma-70 factor (ECF subfamily)</fullName>
    </submittedName>
</protein>
<gene>
    <name evidence="8" type="ORF">F4553_004579</name>
</gene>
<dbReference type="GO" id="GO:0006352">
    <property type="term" value="P:DNA-templated transcription initiation"/>
    <property type="evidence" value="ECO:0007669"/>
    <property type="project" value="InterPro"/>
</dbReference>
<accession>A0A841BWU4</accession>
<dbReference type="CDD" id="cd06171">
    <property type="entry name" value="Sigma70_r4"/>
    <property type="match status" value="1"/>
</dbReference>
<keyword evidence="3" id="KW-0731">Sigma factor</keyword>
<keyword evidence="2" id="KW-0805">Transcription regulation</keyword>
<evidence type="ECO:0000259" key="7">
    <source>
        <dbReference type="Pfam" id="PF08281"/>
    </source>
</evidence>
<dbReference type="InterPro" id="IPR013249">
    <property type="entry name" value="RNA_pol_sigma70_r4_t2"/>
</dbReference>
<comment type="caution">
    <text evidence="8">The sequence shown here is derived from an EMBL/GenBank/DDBJ whole genome shotgun (WGS) entry which is preliminary data.</text>
</comment>